<dbReference type="FunFam" id="3.40.50.1000:FF:000036">
    <property type="entry name" value="HAD family hydrolase"/>
    <property type="match status" value="1"/>
</dbReference>
<reference evidence="4" key="1">
    <citation type="submission" date="2020-10" db="EMBL/GenBank/DDBJ databases">
        <authorList>
            <person name="Gilroy R."/>
        </authorList>
    </citation>
    <scope>NUCLEOTIDE SEQUENCE</scope>
    <source>
        <strain evidence="4">ChiSxjej1B13-7041</strain>
    </source>
</reference>
<dbReference type="Pfam" id="PF13419">
    <property type="entry name" value="HAD_2"/>
    <property type="match status" value="1"/>
</dbReference>
<dbReference type="Gene3D" id="1.10.150.240">
    <property type="entry name" value="Putative phosphatase, domain 2"/>
    <property type="match status" value="1"/>
</dbReference>
<sequence>MLEKKQAVIFDLDGTLVDSMWVWNAIDLEFLGKYGYLPDEEMQHRIEGMSFTETAVFFKEYYGLEETVEEIGEAWNQMAEEKYRTQVALKPGIRPFLNLLKDRGIRVGIASSNSRRLIEEVLEARGIREYFSVIRTGCEVGKGKPEPDIYLSVARELGVAPGQCLVFEDVPMGILAGKRAGMEVCAVEDDFSAAQREKKRRMADYYIETYEELLREAAGE</sequence>
<gene>
    <name evidence="4" type="ORF">IAB98_12325</name>
</gene>
<dbReference type="Proteomes" id="UP000886841">
    <property type="component" value="Unassembled WGS sequence"/>
</dbReference>
<dbReference type="PRINTS" id="PR00413">
    <property type="entry name" value="HADHALOGNASE"/>
</dbReference>
<dbReference type="GO" id="GO:0016791">
    <property type="term" value="F:phosphatase activity"/>
    <property type="evidence" value="ECO:0007669"/>
    <property type="project" value="TreeGrafter"/>
</dbReference>
<dbReference type="CDD" id="cd07505">
    <property type="entry name" value="HAD_BPGM-like"/>
    <property type="match status" value="1"/>
</dbReference>
<comment type="similarity">
    <text evidence="1">Belongs to the HAD-like hydrolase superfamily. CbbY/CbbZ/Gph/YieH family.</text>
</comment>
<evidence type="ECO:0000256" key="1">
    <source>
        <dbReference type="ARBA" id="ARBA00006171"/>
    </source>
</evidence>
<dbReference type="InterPro" id="IPR041492">
    <property type="entry name" value="HAD_2"/>
</dbReference>
<dbReference type="SFLD" id="SFLDS00003">
    <property type="entry name" value="Haloacid_Dehalogenase"/>
    <property type="match status" value="1"/>
</dbReference>
<keyword evidence="3" id="KW-0378">Hydrolase</keyword>
<dbReference type="Gene3D" id="3.40.50.1000">
    <property type="entry name" value="HAD superfamily/HAD-like"/>
    <property type="match status" value="1"/>
</dbReference>
<dbReference type="InterPro" id="IPR036412">
    <property type="entry name" value="HAD-like_sf"/>
</dbReference>
<name>A0A9D1JGU0_9FIRM</name>
<keyword evidence="2" id="KW-0479">Metal-binding</keyword>
<dbReference type="SFLD" id="SFLDG01129">
    <property type="entry name" value="C1.5:_HAD__Beta-PGM__Phosphata"/>
    <property type="match status" value="1"/>
</dbReference>
<accession>A0A9D1JGU0</accession>
<dbReference type="AlphaFoldDB" id="A0A9D1JGU0"/>
<dbReference type="GO" id="GO:0046872">
    <property type="term" value="F:metal ion binding"/>
    <property type="evidence" value="ECO:0007669"/>
    <property type="project" value="UniProtKB-KW"/>
</dbReference>
<comment type="caution">
    <text evidence="4">The sequence shown here is derived from an EMBL/GenBank/DDBJ whole genome shotgun (WGS) entry which is preliminary data.</text>
</comment>
<dbReference type="InterPro" id="IPR006439">
    <property type="entry name" value="HAD-SF_hydro_IA"/>
</dbReference>
<dbReference type="InterPro" id="IPR023198">
    <property type="entry name" value="PGP-like_dom2"/>
</dbReference>
<dbReference type="InterPro" id="IPR023214">
    <property type="entry name" value="HAD_sf"/>
</dbReference>
<dbReference type="SFLD" id="SFLDG01135">
    <property type="entry name" value="C1.5.6:_HAD__Beta-PGM__Phospha"/>
    <property type="match status" value="1"/>
</dbReference>
<evidence type="ECO:0000256" key="3">
    <source>
        <dbReference type="ARBA" id="ARBA00022801"/>
    </source>
</evidence>
<dbReference type="EMBL" id="DVHU01000110">
    <property type="protein sequence ID" value="HIR94195.1"/>
    <property type="molecule type" value="Genomic_DNA"/>
</dbReference>
<dbReference type="SUPFAM" id="SSF56784">
    <property type="entry name" value="HAD-like"/>
    <property type="match status" value="1"/>
</dbReference>
<dbReference type="NCBIfam" id="TIGR01509">
    <property type="entry name" value="HAD-SF-IA-v3"/>
    <property type="match status" value="1"/>
</dbReference>
<proteinExistence type="inferred from homology"/>
<dbReference type="NCBIfam" id="TIGR01549">
    <property type="entry name" value="HAD-SF-IA-v1"/>
    <property type="match status" value="1"/>
</dbReference>
<dbReference type="PANTHER" id="PTHR18901">
    <property type="entry name" value="2-DEOXYGLUCOSE-6-PHOSPHATE PHOSPHATASE 2"/>
    <property type="match status" value="1"/>
</dbReference>
<protein>
    <submittedName>
        <fullName evidence="4">HAD family phosphatase</fullName>
    </submittedName>
</protein>
<dbReference type="PANTHER" id="PTHR18901:SF38">
    <property type="entry name" value="PSEUDOURIDINE-5'-PHOSPHATASE"/>
    <property type="match status" value="1"/>
</dbReference>
<evidence type="ECO:0000313" key="5">
    <source>
        <dbReference type="Proteomes" id="UP000886841"/>
    </source>
</evidence>
<reference evidence="4" key="2">
    <citation type="journal article" date="2021" name="PeerJ">
        <title>Extensive microbial diversity within the chicken gut microbiome revealed by metagenomics and culture.</title>
        <authorList>
            <person name="Gilroy R."/>
            <person name="Ravi A."/>
            <person name="Getino M."/>
            <person name="Pursley I."/>
            <person name="Horton D.L."/>
            <person name="Alikhan N.F."/>
            <person name="Baker D."/>
            <person name="Gharbi K."/>
            <person name="Hall N."/>
            <person name="Watson M."/>
            <person name="Adriaenssens E.M."/>
            <person name="Foster-Nyarko E."/>
            <person name="Jarju S."/>
            <person name="Secka A."/>
            <person name="Antonio M."/>
            <person name="Oren A."/>
            <person name="Chaudhuri R.R."/>
            <person name="La Ragione R."/>
            <person name="Hildebrand F."/>
            <person name="Pallen M.J."/>
        </authorList>
    </citation>
    <scope>NUCLEOTIDE SEQUENCE</scope>
    <source>
        <strain evidence="4">ChiSxjej1B13-7041</strain>
    </source>
</reference>
<evidence type="ECO:0000256" key="2">
    <source>
        <dbReference type="ARBA" id="ARBA00022723"/>
    </source>
</evidence>
<evidence type="ECO:0000313" key="4">
    <source>
        <dbReference type="EMBL" id="HIR94195.1"/>
    </source>
</evidence>
<organism evidence="4 5">
    <name type="scientific">Candidatus Egerieimonas intestinavium</name>
    <dbReference type="NCBI Taxonomy" id="2840777"/>
    <lineage>
        <taxon>Bacteria</taxon>
        <taxon>Bacillati</taxon>
        <taxon>Bacillota</taxon>
        <taxon>Clostridia</taxon>
        <taxon>Lachnospirales</taxon>
        <taxon>Lachnospiraceae</taxon>
        <taxon>Lachnospiraceae incertae sedis</taxon>
        <taxon>Candidatus Egerieimonas</taxon>
    </lineage>
</organism>